<accession>A0A151Z6W1</accession>
<dbReference type="EMBL" id="LODT01000039">
    <property type="protein sequence ID" value="KYQ89699.1"/>
    <property type="molecule type" value="Genomic_DNA"/>
</dbReference>
<sequence>MESEKVSFKKYQKLTEKEQGDYFVQELSKFLQSPDSGIESNISDWLENFYKDYIYSNSHLVHKSIITNHFYLELIKLFMADIIMCNELEPRFPPSTPTLTPTVKPK</sequence>
<gene>
    <name evidence="1" type="ORF">DLAC_09667</name>
</gene>
<comment type="caution">
    <text evidence="1">The sequence shown here is derived from an EMBL/GenBank/DDBJ whole genome shotgun (WGS) entry which is preliminary data.</text>
</comment>
<keyword evidence="2" id="KW-1185">Reference proteome</keyword>
<reference evidence="1 2" key="1">
    <citation type="submission" date="2015-12" db="EMBL/GenBank/DDBJ databases">
        <title>Dictyostelia acquired genes for synthesis and detection of signals that induce cell-type specialization by lateral gene transfer from prokaryotes.</title>
        <authorList>
            <person name="Gloeckner G."/>
            <person name="Schaap P."/>
        </authorList>
    </citation>
    <scope>NUCLEOTIDE SEQUENCE [LARGE SCALE GENOMIC DNA]</scope>
    <source>
        <strain evidence="1 2">TK</strain>
    </source>
</reference>
<name>A0A151Z6W1_TIELA</name>
<evidence type="ECO:0000313" key="1">
    <source>
        <dbReference type="EMBL" id="KYQ89699.1"/>
    </source>
</evidence>
<dbReference type="Proteomes" id="UP000076078">
    <property type="component" value="Unassembled WGS sequence"/>
</dbReference>
<organism evidence="1 2">
    <name type="scientific">Tieghemostelium lacteum</name>
    <name type="common">Slime mold</name>
    <name type="synonym">Dictyostelium lacteum</name>
    <dbReference type="NCBI Taxonomy" id="361077"/>
    <lineage>
        <taxon>Eukaryota</taxon>
        <taxon>Amoebozoa</taxon>
        <taxon>Evosea</taxon>
        <taxon>Eumycetozoa</taxon>
        <taxon>Dictyostelia</taxon>
        <taxon>Dictyosteliales</taxon>
        <taxon>Raperosteliaceae</taxon>
        <taxon>Tieghemostelium</taxon>
    </lineage>
</organism>
<evidence type="ECO:0000313" key="2">
    <source>
        <dbReference type="Proteomes" id="UP000076078"/>
    </source>
</evidence>
<dbReference type="InParanoid" id="A0A151Z6W1"/>
<protein>
    <submittedName>
        <fullName evidence="1">Uncharacterized protein</fullName>
    </submittedName>
</protein>
<proteinExistence type="predicted"/>
<dbReference type="AlphaFoldDB" id="A0A151Z6W1"/>